<proteinExistence type="predicted"/>
<feature type="region of interest" description="Disordered" evidence="1">
    <location>
        <begin position="295"/>
        <end position="374"/>
    </location>
</feature>
<feature type="region of interest" description="Disordered" evidence="1">
    <location>
        <begin position="33"/>
        <end position="73"/>
    </location>
</feature>
<feature type="compositionally biased region" description="Basic and acidic residues" evidence="1">
    <location>
        <begin position="361"/>
        <end position="374"/>
    </location>
</feature>
<evidence type="ECO:0000313" key="2">
    <source>
        <dbReference type="EMBL" id="CAH0395484.1"/>
    </source>
</evidence>
<evidence type="ECO:0000313" key="3">
    <source>
        <dbReference type="Proteomes" id="UP001152759"/>
    </source>
</evidence>
<feature type="region of interest" description="Disordered" evidence="1">
    <location>
        <begin position="436"/>
        <end position="469"/>
    </location>
</feature>
<protein>
    <submittedName>
        <fullName evidence="2">Uncharacterized protein</fullName>
    </submittedName>
</protein>
<feature type="compositionally biased region" description="Basic residues" evidence="1">
    <location>
        <begin position="56"/>
        <end position="66"/>
    </location>
</feature>
<accession>A0A9P0F7C7</accession>
<evidence type="ECO:0000256" key="1">
    <source>
        <dbReference type="SAM" id="MobiDB-lite"/>
    </source>
</evidence>
<dbReference type="AlphaFoldDB" id="A0A9P0F7C7"/>
<dbReference type="KEGG" id="btab:109038180"/>
<feature type="region of interest" description="Disordered" evidence="1">
    <location>
        <begin position="535"/>
        <end position="558"/>
    </location>
</feature>
<dbReference type="Proteomes" id="UP001152759">
    <property type="component" value="Chromosome 9"/>
</dbReference>
<gene>
    <name evidence="2" type="ORF">BEMITA_LOCUS13665</name>
</gene>
<feature type="region of interest" description="Disordered" evidence="1">
    <location>
        <begin position="256"/>
        <end position="275"/>
    </location>
</feature>
<reference evidence="2" key="1">
    <citation type="submission" date="2021-12" db="EMBL/GenBank/DDBJ databases">
        <authorList>
            <person name="King R."/>
        </authorList>
    </citation>
    <scope>NUCLEOTIDE SEQUENCE</scope>
</reference>
<organism evidence="2 3">
    <name type="scientific">Bemisia tabaci</name>
    <name type="common">Sweetpotato whitefly</name>
    <name type="synonym">Aleurodes tabaci</name>
    <dbReference type="NCBI Taxonomy" id="7038"/>
    <lineage>
        <taxon>Eukaryota</taxon>
        <taxon>Metazoa</taxon>
        <taxon>Ecdysozoa</taxon>
        <taxon>Arthropoda</taxon>
        <taxon>Hexapoda</taxon>
        <taxon>Insecta</taxon>
        <taxon>Pterygota</taxon>
        <taxon>Neoptera</taxon>
        <taxon>Paraneoptera</taxon>
        <taxon>Hemiptera</taxon>
        <taxon>Sternorrhyncha</taxon>
        <taxon>Aleyrodoidea</taxon>
        <taxon>Aleyrodidae</taxon>
        <taxon>Aleyrodinae</taxon>
        <taxon>Bemisia</taxon>
    </lineage>
</organism>
<feature type="region of interest" description="Disordered" evidence="1">
    <location>
        <begin position="599"/>
        <end position="626"/>
    </location>
</feature>
<feature type="compositionally biased region" description="Low complexity" evidence="1">
    <location>
        <begin position="608"/>
        <end position="619"/>
    </location>
</feature>
<dbReference type="EMBL" id="OU963870">
    <property type="protein sequence ID" value="CAH0395484.1"/>
    <property type="molecule type" value="Genomic_DNA"/>
</dbReference>
<name>A0A9P0F7C7_BEMTA</name>
<keyword evidence="3" id="KW-1185">Reference proteome</keyword>
<feature type="compositionally biased region" description="Polar residues" evidence="1">
    <location>
        <begin position="436"/>
        <end position="459"/>
    </location>
</feature>
<sequence length="944" mass="108233">MKAERIFQIGDTKHSRISSACELQKSNFSEKFDQNATKNGRGDNAQIIPAKESGTVRHKERRRKESFRRGERRDDASVKVVPLHINDVIDALKYCQRGSLTAVKQNYSRRKLGKFSVERISGKHRRFQNQEEMSEIDGQFNRDAESLVSDFVQELNIRYIKKCESEVRKGKIKCRKTLGRQQPKKWPRYKEKKLCERNTRVKKITSYQGSDDVSSLTMLSYLPFDQNAGSRVGKYSRRKIRNKHSKMGSIYRVGDVETSSDVTSRRRRRRIQSKSYNVYKENDTCDHLKLNNHARGIYRSKSQESTYKVRHPRQKRLRKNRLITHHRDPKLRSRRSQLSVPTSEQEDLDSCEPIGNRRHSNQQERLEKESDVRGTLEENTISDWNREATAKAEIFERLSGRDRKNFNNSLANLSGRDSKEDSIPLYNPFLNSSFNYARGGSQDTPTQNNYEKSILGQSNSRKEDRDLSDTGCLARARMDEINSDMTNQFKFEVNLEKNFQMNGQVSLPRDSDTSLIQQNSKIDVKIETSQIKIQKGPGISHIRNGEDSEKTSGPVDSFSVSKIPSDTFNKRYRKNRLNGNFGILSRISVPDFHQKEVFTTKNFRRPQQNKNQQTQNENNRSSNDPLKNIMLTQLVRQNSGMSLQKEGKVDIKKRYLLGKLSSDTVSKPKNAPAGCTNKIPNSASHHFEGFGSMASRLSEEEGSDSSLSESVIVQTMNRKQSKINERESGLALRDVNHGGNERDGSTGVDVNDQRSSSFQEHTLKHRTCFHQHTEWQHDCFKESPKNERVWSENEPKDGSFKTLPKKCAVASCNKHAVIDITEALEQSKQNDCKSKIDRKPKTCSHKKPVESTSSHKTCLSCTAPLTNQNSKTQPCNSAKRSIPSDTFPLTDDFPGHLEDVPYFRSPSQEDFQQYISRMQPCISAKTTQPPLVSKKVPYPACQEC</sequence>
<feature type="compositionally biased region" description="Basic residues" evidence="1">
    <location>
        <begin position="308"/>
        <end position="335"/>
    </location>
</feature>